<dbReference type="PANTHER" id="PTHR23402:SF1">
    <property type="entry name" value="PYROGLUTAMYL-PEPTIDASE I"/>
    <property type="match status" value="1"/>
</dbReference>
<keyword evidence="3" id="KW-0378">Hydrolase</keyword>
<proteinExistence type="inferred from homology"/>
<dbReference type="PANTHER" id="PTHR23402">
    <property type="entry name" value="PROTEASE FAMILY C15 PYROGLUTAMYL-PEPTIDASE I-RELATED"/>
    <property type="match status" value="1"/>
</dbReference>
<dbReference type="InParanoid" id="J4HUX8"/>
<sequence length="286" mass="31426">MNSFSPQDADTVDPKAIRVLITGFGPFHKFNENPSWLAVKPLHNTVLYTNPDPIVIDDHAIVTDEMEEMAPRPQPIHITAIEIPVSYQSVLAVTPGLHARPPVLPEPKDPAMVLPPPPVNGYDFMFHVGVAGRGPLRMEKLAHKNGFRMKDADGQYAPVVHLPKEHPRDPEAEVEIMEQFLSLVPPSGHGPTGGEGGNDGVEIPPNRGFGKGYESFAEEMQTEIDVAKLINHMKETGIEVCPFLPAVAASLRFTVQPILSTFIRRWMLAITSAISFSIARWLKPSG</sequence>
<gene>
    <name evidence="5" type="ORF">FIBRA_02427</name>
</gene>
<dbReference type="InterPro" id="IPR016125">
    <property type="entry name" value="Peptidase_C15-like"/>
</dbReference>
<evidence type="ECO:0000256" key="2">
    <source>
        <dbReference type="ARBA" id="ARBA00022670"/>
    </source>
</evidence>
<dbReference type="InterPro" id="IPR036440">
    <property type="entry name" value="Peptidase_C15-like_sf"/>
</dbReference>
<accession>J4HUX8</accession>
<evidence type="ECO:0000313" key="5">
    <source>
        <dbReference type="EMBL" id="CCM00397.1"/>
    </source>
</evidence>
<dbReference type="GO" id="GO:0006508">
    <property type="term" value="P:proteolysis"/>
    <property type="evidence" value="ECO:0007669"/>
    <property type="project" value="UniProtKB-KW"/>
</dbReference>
<evidence type="ECO:0000256" key="1">
    <source>
        <dbReference type="ARBA" id="ARBA00006641"/>
    </source>
</evidence>
<dbReference type="SUPFAM" id="SSF53182">
    <property type="entry name" value="Pyrrolidone carboxyl peptidase (pyroglutamate aminopeptidase)"/>
    <property type="match status" value="1"/>
</dbReference>
<name>J4HUX8_9APHY</name>
<comment type="similarity">
    <text evidence="1">Belongs to the peptidase C15 family.</text>
</comment>
<dbReference type="EMBL" id="HE796981">
    <property type="protein sequence ID" value="CCM00397.1"/>
    <property type="molecule type" value="Genomic_DNA"/>
</dbReference>
<protein>
    <recommendedName>
        <fullName evidence="7">Peptidase C15, pyroglutamyl peptidase I-like protein</fullName>
    </recommendedName>
</protein>
<organism evidence="5 6">
    <name type="scientific">Fibroporia radiculosa</name>
    <dbReference type="NCBI Taxonomy" id="599839"/>
    <lineage>
        <taxon>Eukaryota</taxon>
        <taxon>Fungi</taxon>
        <taxon>Dikarya</taxon>
        <taxon>Basidiomycota</taxon>
        <taxon>Agaricomycotina</taxon>
        <taxon>Agaricomycetes</taxon>
        <taxon>Polyporales</taxon>
        <taxon>Fibroporiaceae</taxon>
        <taxon>Fibroporia</taxon>
    </lineage>
</organism>
<dbReference type="Proteomes" id="UP000006352">
    <property type="component" value="Unassembled WGS sequence"/>
</dbReference>
<keyword evidence="6" id="KW-1185">Reference proteome</keyword>
<dbReference type="GeneID" id="24095308"/>
<dbReference type="RefSeq" id="XP_012179680.1">
    <property type="nucleotide sequence ID" value="XM_012324290.1"/>
</dbReference>
<dbReference type="OrthoDB" id="407146at2759"/>
<dbReference type="AlphaFoldDB" id="J4HUX8"/>
<evidence type="ECO:0008006" key="7">
    <source>
        <dbReference type="Google" id="ProtNLM"/>
    </source>
</evidence>
<keyword evidence="2" id="KW-0645">Protease</keyword>
<evidence type="ECO:0000256" key="3">
    <source>
        <dbReference type="ARBA" id="ARBA00022801"/>
    </source>
</evidence>
<evidence type="ECO:0000256" key="4">
    <source>
        <dbReference type="ARBA" id="ARBA00022807"/>
    </source>
</evidence>
<keyword evidence="4" id="KW-0788">Thiol protease</keyword>
<reference evidence="5 6" key="1">
    <citation type="journal article" date="2012" name="Appl. Environ. Microbiol.">
        <title>Short-read sequencing for genomic analysis of the brown rot fungus Fibroporia radiculosa.</title>
        <authorList>
            <person name="Tang J.D."/>
            <person name="Perkins A.D."/>
            <person name="Sonstegard T.S."/>
            <person name="Schroeder S.G."/>
            <person name="Burgess S.C."/>
            <person name="Diehl S.V."/>
        </authorList>
    </citation>
    <scope>NUCLEOTIDE SEQUENCE [LARGE SCALE GENOMIC DNA]</scope>
    <source>
        <strain evidence="5 6">TFFH 294</strain>
    </source>
</reference>
<dbReference type="HOGENOM" id="CLU_043960_1_0_1"/>
<dbReference type="Gene3D" id="3.40.630.20">
    <property type="entry name" value="Peptidase C15, pyroglutamyl peptidase I-like"/>
    <property type="match status" value="1"/>
</dbReference>
<evidence type="ECO:0000313" key="6">
    <source>
        <dbReference type="Proteomes" id="UP000006352"/>
    </source>
</evidence>
<dbReference type="GO" id="GO:0008234">
    <property type="term" value="F:cysteine-type peptidase activity"/>
    <property type="evidence" value="ECO:0007669"/>
    <property type="project" value="UniProtKB-KW"/>
</dbReference>